<feature type="region of interest" description="Disordered" evidence="7">
    <location>
        <begin position="540"/>
        <end position="559"/>
    </location>
</feature>
<comment type="caution">
    <text evidence="9">The sequence shown here is derived from an EMBL/GenBank/DDBJ whole genome shotgun (WGS) entry which is preliminary data.</text>
</comment>
<keyword evidence="4" id="KW-0223">Dioxygenase</keyword>
<comment type="similarity">
    <text evidence="2">Belongs to the thioesterase family.</text>
</comment>
<dbReference type="Gene3D" id="2.60.120.620">
    <property type="entry name" value="q2cbj1_9rhob like domain"/>
    <property type="match status" value="1"/>
</dbReference>
<dbReference type="GO" id="GO:0031418">
    <property type="term" value="F:L-ascorbic acid binding"/>
    <property type="evidence" value="ECO:0007669"/>
    <property type="project" value="InterPro"/>
</dbReference>
<name>A0A2P6VPK9_9CHLO</name>
<evidence type="ECO:0000256" key="5">
    <source>
        <dbReference type="ARBA" id="ARBA00023002"/>
    </source>
</evidence>
<evidence type="ECO:0000259" key="8">
    <source>
        <dbReference type="PROSITE" id="PS51471"/>
    </source>
</evidence>
<dbReference type="InterPro" id="IPR005123">
    <property type="entry name" value="Oxoglu/Fe-dep_dioxygenase_dom"/>
</dbReference>
<dbReference type="InterPro" id="IPR044862">
    <property type="entry name" value="Pro_4_hyd_alph_FE2OG_OXY"/>
</dbReference>
<dbReference type="SMART" id="SM00702">
    <property type="entry name" value="P4Hc"/>
    <property type="match status" value="1"/>
</dbReference>
<dbReference type="AlphaFoldDB" id="A0A2P6VPK9"/>
<dbReference type="InterPro" id="IPR001031">
    <property type="entry name" value="Thioesterase"/>
</dbReference>
<dbReference type="GO" id="GO:0005506">
    <property type="term" value="F:iron ion binding"/>
    <property type="evidence" value="ECO:0007669"/>
    <property type="project" value="InterPro"/>
</dbReference>
<dbReference type="SUPFAM" id="SSF53474">
    <property type="entry name" value="alpha/beta-Hydrolases"/>
    <property type="match status" value="1"/>
</dbReference>
<dbReference type="GO" id="GO:0016787">
    <property type="term" value="F:hydrolase activity"/>
    <property type="evidence" value="ECO:0007669"/>
    <property type="project" value="UniProtKB-KW"/>
</dbReference>
<dbReference type="EMBL" id="LHPF02000001">
    <property type="protein sequence ID" value="PSC76020.1"/>
    <property type="molecule type" value="Genomic_DNA"/>
</dbReference>
<evidence type="ECO:0000256" key="6">
    <source>
        <dbReference type="ARBA" id="ARBA00023004"/>
    </source>
</evidence>
<dbReference type="OrthoDB" id="541883at2759"/>
<evidence type="ECO:0000256" key="3">
    <source>
        <dbReference type="ARBA" id="ARBA00022723"/>
    </source>
</evidence>
<dbReference type="Gene3D" id="3.40.50.1820">
    <property type="entry name" value="alpha/beta hydrolase"/>
    <property type="match status" value="1"/>
</dbReference>
<dbReference type="Pfam" id="PF13640">
    <property type="entry name" value="2OG-FeII_Oxy_3"/>
    <property type="match status" value="1"/>
</dbReference>
<evidence type="ECO:0000256" key="4">
    <source>
        <dbReference type="ARBA" id="ARBA00022964"/>
    </source>
</evidence>
<accession>A0A2P6VPK9</accession>
<evidence type="ECO:0000256" key="1">
    <source>
        <dbReference type="ARBA" id="ARBA00001961"/>
    </source>
</evidence>
<sequence>MYTSEGTGIRRAPSALLEWCRANGVECLAVQPPGRLLRGREPPFTRCCDIAEALLPVVASKLIDTPYVVIAHSVGTWVAYELLRLAAAQRLPMPRQAFLSAMASPDIPHVARPWRQQRGLGEEEFKDECRSWDVNEIVFSAALWGTYHDLMRADFTLFDEFEHTHGGAPPFAFPVTAFYGNRDRRIKRSMVEGWQRFTTGSFQLLEVDGHHLWPLDKDSLLGELQRERQQQQQQQGGVPDLSATRRTYHFIDSRWPGLEQVHAEPPVYIAHDFLSADDCAALRRAAEAGQLPYLAYDNAVLVDTHRLLLLLPVVAAGAGFDAWQALLAHSGAGGGGDAAVTAAALAAAAGPALLHWSAGVGLLVAAALGGMRAFVGGRVFTGTKWTAAQLDPSHPAAPAFARFLSRTSVLLGAPADRLEPPTVTRYRRGEYQRKHFDARPDGDPAGLKQFLEAGGQRLVQVVVYLNEVEGGGGTRFHHPLFRGLTIEPRQGDALLFFPAYADGRFDVRMAHSGQPVEAGQKFILNTWCCQRAVPSAASHLLDQQGGDASGRTLGVGAPR</sequence>
<dbReference type="GO" id="GO:0051213">
    <property type="term" value="F:dioxygenase activity"/>
    <property type="evidence" value="ECO:0007669"/>
    <property type="project" value="UniProtKB-KW"/>
</dbReference>
<dbReference type="PROSITE" id="PS51471">
    <property type="entry name" value="FE2OG_OXY"/>
    <property type="match status" value="1"/>
</dbReference>
<evidence type="ECO:0000256" key="2">
    <source>
        <dbReference type="ARBA" id="ARBA00007169"/>
    </source>
</evidence>
<keyword evidence="5" id="KW-0560">Oxidoreductase</keyword>
<dbReference type="InterPro" id="IPR006620">
    <property type="entry name" value="Pro_4_hyd_alph"/>
</dbReference>
<proteinExistence type="inferred from homology"/>
<gene>
    <name evidence="9" type="primary">g27</name>
    <name evidence="9" type="ORF">C2E20_0027</name>
</gene>
<keyword evidence="3" id="KW-0479">Metal-binding</keyword>
<dbReference type="InterPro" id="IPR029058">
    <property type="entry name" value="AB_hydrolase_fold"/>
</dbReference>
<keyword evidence="6" id="KW-0408">Iron</keyword>
<dbReference type="InterPro" id="IPR012223">
    <property type="entry name" value="TEII"/>
</dbReference>
<evidence type="ECO:0000256" key="7">
    <source>
        <dbReference type="SAM" id="MobiDB-lite"/>
    </source>
</evidence>
<protein>
    <submittedName>
        <fullName evidence="9">Alpha beta-hydrolase</fullName>
    </submittedName>
</protein>
<organism evidence="9 10">
    <name type="scientific">Micractinium conductrix</name>
    <dbReference type="NCBI Taxonomy" id="554055"/>
    <lineage>
        <taxon>Eukaryota</taxon>
        <taxon>Viridiplantae</taxon>
        <taxon>Chlorophyta</taxon>
        <taxon>core chlorophytes</taxon>
        <taxon>Trebouxiophyceae</taxon>
        <taxon>Chlorellales</taxon>
        <taxon>Chlorellaceae</taxon>
        <taxon>Chlorella clade</taxon>
        <taxon>Micractinium</taxon>
    </lineage>
</organism>
<reference evidence="9 10" key="1">
    <citation type="journal article" date="2018" name="Plant J.">
        <title>Genome sequences of Chlorella sorokiniana UTEX 1602 and Micractinium conductrix SAG 241.80: implications to maltose excretion by a green alga.</title>
        <authorList>
            <person name="Arriola M.B."/>
            <person name="Velmurugan N."/>
            <person name="Zhang Y."/>
            <person name="Plunkett M.H."/>
            <person name="Hondzo H."/>
            <person name="Barney B.M."/>
        </authorList>
    </citation>
    <scope>NUCLEOTIDE SEQUENCE [LARGE SCALE GENOMIC DNA]</scope>
    <source>
        <strain evidence="9 10">SAG 241.80</strain>
    </source>
</reference>
<evidence type="ECO:0000313" key="10">
    <source>
        <dbReference type="Proteomes" id="UP000239649"/>
    </source>
</evidence>
<comment type="cofactor">
    <cofactor evidence="1">
        <name>L-ascorbate</name>
        <dbReference type="ChEBI" id="CHEBI:38290"/>
    </cofactor>
</comment>
<dbReference type="PANTHER" id="PTHR11487">
    <property type="entry name" value="THIOESTERASE"/>
    <property type="match status" value="1"/>
</dbReference>
<dbReference type="Proteomes" id="UP000239649">
    <property type="component" value="Unassembled WGS sequence"/>
</dbReference>
<evidence type="ECO:0000313" key="9">
    <source>
        <dbReference type="EMBL" id="PSC76020.1"/>
    </source>
</evidence>
<dbReference type="Pfam" id="PF00975">
    <property type="entry name" value="Thioesterase"/>
    <property type="match status" value="1"/>
</dbReference>
<feature type="domain" description="Fe2OG dioxygenase" evidence="8">
    <location>
        <begin position="417"/>
        <end position="530"/>
    </location>
</feature>
<dbReference type="PANTHER" id="PTHR11487:SF0">
    <property type="entry name" value="S-ACYL FATTY ACID SYNTHASE THIOESTERASE, MEDIUM CHAIN"/>
    <property type="match status" value="1"/>
</dbReference>
<keyword evidence="10" id="KW-1185">Reference proteome</keyword>
<dbReference type="GO" id="GO:0008610">
    <property type="term" value="P:lipid biosynthetic process"/>
    <property type="evidence" value="ECO:0007669"/>
    <property type="project" value="TreeGrafter"/>
</dbReference>
<dbReference type="GO" id="GO:0016705">
    <property type="term" value="F:oxidoreductase activity, acting on paired donors, with incorporation or reduction of molecular oxygen"/>
    <property type="evidence" value="ECO:0007669"/>
    <property type="project" value="InterPro"/>
</dbReference>